<reference evidence="1 2" key="1">
    <citation type="journal article" date="2022" name="Microbiol. Resour. Announc.">
        <title>Complete Genome Sequence of the Hyperthermophilic and Acidophilic Archaeon Saccharolobus caldissimus Strain HS-3T.</title>
        <authorList>
            <person name="Sakai H.D."/>
            <person name="Kurosawa N."/>
        </authorList>
    </citation>
    <scope>NUCLEOTIDE SEQUENCE [LARGE SCALE GENOMIC DNA]</scope>
    <source>
        <strain evidence="1 2">JCM32116</strain>
    </source>
</reference>
<proteinExistence type="predicted"/>
<accession>A0AAQ4CQ49</accession>
<evidence type="ECO:0000313" key="2">
    <source>
        <dbReference type="Proteomes" id="UP001319921"/>
    </source>
</evidence>
<evidence type="ECO:0000313" key="1">
    <source>
        <dbReference type="EMBL" id="BDB97930.1"/>
    </source>
</evidence>
<dbReference type="RefSeq" id="WP_229571886.1">
    <property type="nucleotide sequence ID" value="NZ_AP025226.1"/>
</dbReference>
<dbReference type="Proteomes" id="UP001319921">
    <property type="component" value="Chromosome"/>
</dbReference>
<dbReference type="EMBL" id="AP025226">
    <property type="protein sequence ID" value="BDB97930.1"/>
    <property type="molecule type" value="Genomic_DNA"/>
</dbReference>
<dbReference type="AlphaFoldDB" id="A0AAQ4CQ49"/>
<protein>
    <submittedName>
        <fullName evidence="1">Uncharacterized protein</fullName>
    </submittedName>
</protein>
<dbReference type="KEGG" id="scas:SACC_09470"/>
<keyword evidence="2" id="KW-1185">Reference proteome</keyword>
<sequence>MIKLRDENMARRHKHSILIYGARETARKTVDNLKDKYEKAQMDPNVKREWLNNYFEKIGGYIESPERRKEAEEKLETWYGVLVTNVAPEFAKAMQKAKSEYYRKLAEKIGEMAEERNTEGYRYTM</sequence>
<gene>
    <name evidence="1" type="ORF">SACC_09470</name>
</gene>
<organism evidence="1 2">
    <name type="scientific">Saccharolobus caldissimus</name>
    <dbReference type="NCBI Taxonomy" id="1702097"/>
    <lineage>
        <taxon>Archaea</taxon>
        <taxon>Thermoproteota</taxon>
        <taxon>Thermoprotei</taxon>
        <taxon>Sulfolobales</taxon>
        <taxon>Sulfolobaceae</taxon>
        <taxon>Saccharolobus</taxon>
    </lineage>
</organism>
<name>A0AAQ4CQ49_9CREN</name>
<dbReference type="GeneID" id="68865691"/>